<sequence length="720" mass="81132">MALSDVLKSLFEQTSKVNLVGYFCVISLFAFVVFHEIQNRDLWGIPGPIIARYTNAWRAWQAWQYATRPNGITYHEVLHNRYGNVVRVGPRTVFINDAEAIPRVLGFKQRLEKSDSIIPFSVPGIHTSLVGIRNEQKHAAYRRPIQGAYSLSSLKAYEPAVDEMINKLADILEKSAQRQSILNISSWCHYFAYDTIMRVTFGHPIGFLENGRDMYNLIENQARHVAYVRIVTQFPKLDYVLKKNPLYLAFKTHKESPFFVFAKSKIKDQLANPESEDATQRTLLSHFLYAKERYPDIVDDTQVRLYCSTNTLAGSLSPSRVLDLICTWLVQNPWAQDRLYEEVRSTGCDFPVPLSATMEMPFLEGVIKESYRLHHGSDIAIERRVPDEGLDLPDGRHLPGHMDAAISSPSMRLNPVYGANPGEYNPERWMRAKGESEEAFYERRAAMDRVDLTFSQGSRACIGKSFTHLELFKVVASLMGQFQFEAVEAPKRFSVPVKILRRDGNITITHRPTEPTPTSRETLAAATPGSPFEARTTTTPPPLPSPPFLLIPGVPNFRDIGGYPLATHPTTTTTSVRRNFIFRSAHPGRITPAGIAQLQALGLTTRYDLRSPAEIEEIRQKYPGVQAVADIPGVANFAVPLYRDENYSPERHAEKYAEVARGDGSEAFAQAYARILEHGGEAFGVVLRHVRDRAEEPFLCHCAIGKDRTGVLVALLLNLR</sequence>
<dbReference type="Gene3D" id="1.10.630.10">
    <property type="entry name" value="Cytochrome P450"/>
    <property type="match status" value="1"/>
</dbReference>
<dbReference type="PRINTS" id="PR00463">
    <property type="entry name" value="EP450I"/>
</dbReference>
<keyword evidence="9" id="KW-1185">Reference proteome</keyword>
<organism evidence="8 9">
    <name type="scientific">Viridothelium virens</name>
    <name type="common">Speckled blister lichen</name>
    <name type="synonym">Trypethelium virens</name>
    <dbReference type="NCBI Taxonomy" id="1048519"/>
    <lineage>
        <taxon>Eukaryota</taxon>
        <taxon>Fungi</taxon>
        <taxon>Dikarya</taxon>
        <taxon>Ascomycota</taxon>
        <taxon>Pezizomycotina</taxon>
        <taxon>Dothideomycetes</taxon>
        <taxon>Dothideomycetes incertae sedis</taxon>
        <taxon>Trypetheliales</taxon>
        <taxon>Trypetheliaceae</taxon>
        <taxon>Viridothelium</taxon>
    </lineage>
</organism>
<keyword evidence="7" id="KW-0812">Transmembrane</keyword>
<dbReference type="Pfam" id="PF13350">
    <property type="entry name" value="Y_phosphatase3"/>
    <property type="match status" value="1"/>
</dbReference>
<dbReference type="InterPro" id="IPR036396">
    <property type="entry name" value="Cyt_P450_sf"/>
</dbReference>
<keyword evidence="3" id="KW-0560">Oxidoreductase</keyword>
<proteinExistence type="predicted"/>
<evidence type="ECO:0000256" key="3">
    <source>
        <dbReference type="ARBA" id="ARBA00023002"/>
    </source>
</evidence>
<dbReference type="GO" id="GO:0020037">
    <property type="term" value="F:heme binding"/>
    <property type="evidence" value="ECO:0007669"/>
    <property type="project" value="InterPro"/>
</dbReference>
<evidence type="ECO:0000313" key="8">
    <source>
        <dbReference type="EMBL" id="KAF2235944.1"/>
    </source>
</evidence>
<dbReference type="Gene3D" id="3.90.190.10">
    <property type="entry name" value="Protein tyrosine phosphatase superfamily"/>
    <property type="match status" value="1"/>
</dbReference>
<evidence type="ECO:0000256" key="4">
    <source>
        <dbReference type="ARBA" id="ARBA00023004"/>
    </source>
</evidence>
<dbReference type="InterPro" id="IPR001128">
    <property type="entry name" value="Cyt_P450"/>
</dbReference>
<accession>A0A6A6HCU2</accession>
<keyword evidence="5" id="KW-0349">Heme</keyword>
<gene>
    <name evidence="8" type="ORF">EV356DRAFT_90718</name>
</gene>
<feature type="region of interest" description="Disordered" evidence="6">
    <location>
        <begin position="510"/>
        <end position="546"/>
    </location>
</feature>
<dbReference type="SUPFAM" id="SSF52799">
    <property type="entry name" value="(Phosphotyrosine protein) phosphatases II"/>
    <property type="match status" value="1"/>
</dbReference>
<dbReference type="InterPro" id="IPR002401">
    <property type="entry name" value="Cyt_P450_E_grp-I"/>
</dbReference>
<dbReference type="GO" id="GO:0004721">
    <property type="term" value="F:phosphoprotein phosphatase activity"/>
    <property type="evidence" value="ECO:0007669"/>
    <property type="project" value="InterPro"/>
</dbReference>
<dbReference type="InterPro" id="IPR026893">
    <property type="entry name" value="Tyr/Ser_Pase_IphP-type"/>
</dbReference>
<keyword evidence="4 5" id="KW-0408">Iron</keyword>
<evidence type="ECO:0000256" key="6">
    <source>
        <dbReference type="SAM" id="MobiDB-lite"/>
    </source>
</evidence>
<dbReference type="GO" id="GO:0005506">
    <property type="term" value="F:iron ion binding"/>
    <property type="evidence" value="ECO:0007669"/>
    <property type="project" value="InterPro"/>
</dbReference>
<dbReference type="AlphaFoldDB" id="A0A6A6HCU2"/>
<dbReference type="SUPFAM" id="SSF48264">
    <property type="entry name" value="Cytochrome P450"/>
    <property type="match status" value="1"/>
</dbReference>
<name>A0A6A6HCU2_VIRVR</name>
<feature type="transmembrane region" description="Helical" evidence="7">
    <location>
        <begin position="20"/>
        <end position="37"/>
    </location>
</feature>
<dbReference type="GO" id="GO:0044550">
    <property type="term" value="P:secondary metabolite biosynthetic process"/>
    <property type="evidence" value="ECO:0007669"/>
    <property type="project" value="UniProtKB-ARBA"/>
</dbReference>
<dbReference type="InterPro" id="IPR017972">
    <property type="entry name" value="Cyt_P450_CS"/>
</dbReference>
<dbReference type="GO" id="GO:0004497">
    <property type="term" value="F:monooxygenase activity"/>
    <property type="evidence" value="ECO:0007669"/>
    <property type="project" value="InterPro"/>
</dbReference>
<evidence type="ECO:0000256" key="7">
    <source>
        <dbReference type="SAM" id="Phobius"/>
    </source>
</evidence>
<dbReference type="EMBL" id="ML991788">
    <property type="protein sequence ID" value="KAF2235944.1"/>
    <property type="molecule type" value="Genomic_DNA"/>
</dbReference>
<dbReference type="PANTHER" id="PTHR24305:SF235">
    <property type="entry name" value="CYTOCHROME P450 MONOOXYGENASE APDB-RELATED"/>
    <property type="match status" value="1"/>
</dbReference>
<evidence type="ECO:0000256" key="2">
    <source>
        <dbReference type="ARBA" id="ARBA00022723"/>
    </source>
</evidence>
<dbReference type="Proteomes" id="UP000800092">
    <property type="component" value="Unassembled WGS sequence"/>
</dbReference>
<evidence type="ECO:0000256" key="5">
    <source>
        <dbReference type="PIRSR" id="PIRSR602401-1"/>
    </source>
</evidence>
<feature type="binding site" description="axial binding residue" evidence="5">
    <location>
        <position position="461"/>
    </location>
    <ligand>
        <name>heme</name>
        <dbReference type="ChEBI" id="CHEBI:30413"/>
    </ligand>
    <ligandPart>
        <name>Fe</name>
        <dbReference type="ChEBI" id="CHEBI:18248"/>
    </ligandPart>
</feature>
<protein>
    <submittedName>
        <fullName evidence="8">Cytochrome P450</fullName>
    </submittedName>
</protein>
<dbReference type="Pfam" id="PF00067">
    <property type="entry name" value="p450"/>
    <property type="match status" value="1"/>
</dbReference>
<keyword evidence="7" id="KW-0472">Membrane</keyword>
<evidence type="ECO:0000256" key="1">
    <source>
        <dbReference type="ARBA" id="ARBA00001971"/>
    </source>
</evidence>
<comment type="cofactor">
    <cofactor evidence="1 5">
        <name>heme</name>
        <dbReference type="ChEBI" id="CHEBI:30413"/>
    </cofactor>
</comment>
<dbReference type="PANTHER" id="PTHR24305">
    <property type="entry name" value="CYTOCHROME P450"/>
    <property type="match status" value="1"/>
</dbReference>
<dbReference type="PROSITE" id="PS00086">
    <property type="entry name" value="CYTOCHROME_P450"/>
    <property type="match status" value="1"/>
</dbReference>
<evidence type="ECO:0000313" key="9">
    <source>
        <dbReference type="Proteomes" id="UP000800092"/>
    </source>
</evidence>
<dbReference type="OrthoDB" id="184880at2759"/>
<dbReference type="GO" id="GO:0016705">
    <property type="term" value="F:oxidoreductase activity, acting on paired donors, with incorporation or reduction of molecular oxygen"/>
    <property type="evidence" value="ECO:0007669"/>
    <property type="project" value="InterPro"/>
</dbReference>
<reference evidence="8" key="1">
    <citation type="journal article" date="2020" name="Stud. Mycol.">
        <title>101 Dothideomycetes genomes: a test case for predicting lifestyles and emergence of pathogens.</title>
        <authorList>
            <person name="Haridas S."/>
            <person name="Albert R."/>
            <person name="Binder M."/>
            <person name="Bloem J."/>
            <person name="Labutti K."/>
            <person name="Salamov A."/>
            <person name="Andreopoulos B."/>
            <person name="Baker S."/>
            <person name="Barry K."/>
            <person name="Bills G."/>
            <person name="Bluhm B."/>
            <person name="Cannon C."/>
            <person name="Castanera R."/>
            <person name="Culley D."/>
            <person name="Daum C."/>
            <person name="Ezra D."/>
            <person name="Gonzalez J."/>
            <person name="Henrissat B."/>
            <person name="Kuo A."/>
            <person name="Liang C."/>
            <person name="Lipzen A."/>
            <person name="Lutzoni F."/>
            <person name="Magnuson J."/>
            <person name="Mondo S."/>
            <person name="Nolan M."/>
            <person name="Ohm R."/>
            <person name="Pangilinan J."/>
            <person name="Park H.-J."/>
            <person name="Ramirez L."/>
            <person name="Alfaro M."/>
            <person name="Sun H."/>
            <person name="Tritt A."/>
            <person name="Yoshinaga Y."/>
            <person name="Zwiers L.-H."/>
            <person name="Turgeon B."/>
            <person name="Goodwin S."/>
            <person name="Spatafora J."/>
            <person name="Crous P."/>
            <person name="Grigoriev I."/>
        </authorList>
    </citation>
    <scope>NUCLEOTIDE SEQUENCE</scope>
    <source>
        <strain evidence="8">Tuck. ex Michener</strain>
    </source>
</reference>
<dbReference type="InterPro" id="IPR050121">
    <property type="entry name" value="Cytochrome_P450_monoxygenase"/>
</dbReference>
<keyword evidence="2 5" id="KW-0479">Metal-binding</keyword>
<dbReference type="InterPro" id="IPR029021">
    <property type="entry name" value="Prot-tyrosine_phosphatase-like"/>
</dbReference>
<keyword evidence="7" id="KW-1133">Transmembrane helix</keyword>